<evidence type="ECO:0000256" key="8">
    <source>
        <dbReference type="ARBA" id="ARBA00022676"/>
    </source>
</evidence>
<reference evidence="28" key="1">
    <citation type="submission" date="2021-02" db="EMBL/GenBank/DDBJ databases">
        <authorList>
            <person name="Nowell W R."/>
        </authorList>
    </citation>
    <scope>NUCLEOTIDE SEQUENCE</scope>
</reference>
<dbReference type="CDD" id="cd09009">
    <property type="entry name" value="PNP-EcPNPII_like"/>
    <property type="match status" value="1"/>
</dbReference>
<dbReference type="InterPro" id="IPR000845">
    <property type="entry name" value="Nucleoside_phosphorylase_d"/>
</dbReference>
<evidence type="ECO:0000256" key="20">
    <source>
        <dbReference type="ARBA" id="ARBA00023929"/>
    </source>
</evidence>
<dbReference type="InterPro" id="IPR005160">
    <property type="entry name" value="Ku_C"/>
</dbReference>
<comment type="catalytic activity">
    <reaction evidence="20">
        <text>2'-deoxyguanosine + phosphate = 2-deoxy-alpha-D-ribose 1-phosphate + guanine</text>
        <dbReference type="Rhea" id="RHEA:27738"/>
        <dbReference type="ChEBI" id="CHEBI:16235"/>
        <dbReference type="ChEBI" id="CHEBI:17172"/>
        <dbReference type="ChEBI" id="CHEBI:43474"/>
        <dbReference type="ChEBI" id="CHEBI:57259"/>
        <dbReference type="EC" id="2.4.2.1"/>
    </reaction>
</comment>
<dbReference type="CDD" id="cd00788">
    <property type="entry name" value="KU70"/>
    <property type="match status" value="1"/>
</dbReference>
<evidence type="ECO:0000256" key="22">
    <source>
        <dbReference type="ARBA" id="ARBA00023970"/>
    </source>
</evidence>
<evidence type="ECO:0000256" key="9">
    <source>
        <dbReference type="ARBA" id="ARBA00022679"/>
    </source>
</evidence>
<keyword evidence="13" id="KW-0347">Helicase</keyword>
<dbReference type="Gene3D" id="2.40.290.10">
    <property type="match status" value="1"/>
</dbReference>
<dbReference type="Pfam" id="PF03730">
    <property type="entry name" value="Ku_C"/>
    <property type="match status" value="1"/>
</dbReference>
<keyword evidence="12" id="KW-0378">Hydrolase</keyword>
<comment type="caution">
    <text evidence="28">The sequence shown here is derived from an EMBL/GenBank/DDBJ whole genome shotgun (WGS) entry which is preliminary data.</text>
</comment>
<sequence length="975" mass="109645">MSLLDQNWGASGSAEDEAHDENQQGRQVLTSRDGTLMLIECAPQMFEPLANQMKQDSAMDDDDEDAQLTTGFQLVLRACQRFYQSKIISNDKDLSGIILYGTENSLNAFDFKHIYILHELAQPSAERIIQLETLSDKSTYKTKYDELFGSTQATGYSLNEALWTCSNLFSNSPQRLTIKRIFIFTCNDQPHASNLTLERQAKQRAKDLNDVGIQLEVFPILTETIPRFDFKKFFQDVVMLSDEDLEIRNNQEPTGRLSELLKFVYSKEHKKRAYCTVPFTLGKAADGTPLEFSVSVYNMVRPCPKPTKIKLDMKTNLETKIVTKHYLPETAEILMPSDIQYGLDVSSRRVLFDADEIKAIKKFADPGFELLGFKSLSCLLPHHYCKPGHFIYPDEKYVEGSSCLFNALLKKCLEKKMFILCQFSARRNTPPRLVALIAQDEEINKKIKNDRIASNGFHVHYLPYADDMRTLPKNDTIRASNDEVELFKSVIRGLKFKYRPDKFENPALQTLWRSIEATALNKGEPDEFVDLTVPSVENQNRKVAGFIDELKQMIFPPVYRQWSFIFRNVDAAASPGGMKKSKADEDVDVEAAAKSNLLSKLTVPMLKDYCRDKKLKASDKSTHHILKPILSQSSFMNTKKRLNQQIIVTDSATYIIMSNNTQSKKESALIAENGPWAAVGEHPNAITNRFYTYERVQEIVAFIQNIVPAKPEVAIICGSGLGGLAELVVDKVVIPYADIPNFPRSTVAGHRSNLVFGILNGISVVCMQGRFHPYEGYTTAACAFPVRVMQMLGAHTLIVTCAAGGVNKSYRVGDIMLIKDHINFPSMAGNNPLIGHNDERFGKKIRPRFPPVGHAYDRQYASQMKQVAAKHNIELREGVYCALGGPCYETIAEINLLRVLGIDAVGMSIVHEVTLGAHCGLRMLGLALITNKCLFEYDSTIEAVHEDVIRISELKANELQQLILDFVGGIKTNKT</sequence>
<dbReference type="NCBIfam" id="TIGR00578">
    <property type="entry name" value="ku70"/>
    <property type="match status" value="1"/>
</dbReference>
<feature type="region of interest" description="Disordered" evidence="26">
    <location>
        <begin position="1"/>
        <end position="26"/>
    </location>
</feature>
<keyword evidence="11" id="KW-0227">DNA damage</keyword>
<dbReference type="GO" id="GO:0003684">
    <property type="term" value="F:damaged DNA binding"/>
    <property type="evidence" value="ECO:0007669"/>
    <property type="project" value="InterPro"/>
</dbReference>
<evidence type="ECO:0000256" key="16">
    <source>
        <dbReference type="ARBA" id="ARBA00023172"/>
    </source>
</evidence>
<dbReference type="GO" id="GO:0006303">
    <property type="term" value="P:double-strand break repair via nonhomologous end joining"/>
    <property type="evidence" value="ECO:0007669"/>
    <property type="project" value="InterPro"/>
</dbReference>
<gene>
    <name evidence="28" type="ORF">EDS130_LOCUS32499</name>
</gene>
<organism evidence="28 29">
    <name type="scientific">Adineta ricciae</name>
    <name type="common">Rotifer</name>
    <dbReference type="NCBI Taxonomy" id="249248"/>
    <lineage>
        <taxon>Eukaryota</taxon>
        <taxon>Metazoa</taxon>
        <taxon>Spiralia</taxon>
        <taxon>Gnathifera</taxon>
        <taxon>Rotifera</taxon>
        <taxon>Eurotatoria</taxon>
        <taxon>Bdelloidea</taxon>
        <taxon>Adinetida</taxon>
        <taxon>Adinetidae</taxon>
        <taxon>Adineta</taxon>
    </lineage>
</organism>
<dbReference type="InterPro" id="IPR011270">
    <property type="entry name" value="Pur_Nuc_Pase_Ino/Guo-sp"/>
</dbReference>
<evidence type="ECO:0000256" key="2">
    <source>
        <dbReference type="ARBA" id="ARBA00005058"/>
    </source>
</evidence>
<evidence type="ECO:0000256" key="12">
    <source>
        <dbReference type="ARBA" id="ARBA00022801"/>
    </source>
</evidence>
<dbReference type="Gene3D" id="3.40.50.410">
    <property type="entry name" value="von Willebrand factor, type A domain"/>
    <property type="match status" value="1"/>
</dbReference>
<proteinExistence type="inferred from homology"/>
<dbReference type="InterPro" id="IPR027388">
    <property type="entry name" value="Ku70_bridge/pillars_dom_sf"/>
</dbReference>
<comment type="similarity">
    <text evidence="4">Belongs to the PNP/MTAP phosphorylase family.</text>
</comment>
<comment type="catalytic activity">
    <reaction evidence="19">
        <text>inosine + phosphate = alpha-D-ribose 1-phosphate + hypoxanthine</text>
        <dbReference type="Rhea" id="RHEA:27646"/>
        <dbReference type="ChEBI" id="CHEBI:17368"/>
        <dbReference type="ChEBI" id="CHEBI:17596"/>
        <dbReference type="ChEBI" id="CHEBI:43474"/>
        <dbReference type="ChEBI" id="CHEBI:57720"/>
        <dbReference type="EC" id="2.4.2.1"/>
    </reaction>
</comment>
<evidence type="ECO:0000256" key="17">
    <source>
        <dbReference type="ARBA" id="ARBA00023204"/>
    </source>
</evidence>
<evidence type="ECO:0000256" key="6">
    <source>
        <dbReference type="ARBA" id="ARBA00012551"/>
    </source>
</evidence>
<dbReference type="EMBL" id="CAJNOJ010000250">
    <property type="protein sequence ID" value="CAF1336695.1"/>
    <property type="molecule type" value="Genomic_DNA"/>
</dbReference>
<dbReference type="UniPathway" id="UPA00606"/>
<dbReference type="OrthoDB" id="3249161at2759"/>
<dbReference type="GO" id="GO:0006310">
    <property type="term" value="P:DNA recombination"/>
    <property type="evidence" value="ECO:0007669"/>
    <property type="project" value="UniProtKB-KW"/>
</dbReference>
<dbReference type="EC" id="2.4.2.1" evidence="5"/>
<evidence type="ECO:0000256" key="26">
    <source>
        <dbReference type="SAM" id="MobiDB-lite"/>
    </source>
</evidence>
<dbReference type="Pfam" id="PF02735">
    <property type="entry name" value="Ku"/>
    <property type="match status" value="1"/>
</dbReference>
<comment type="similarity">
    <text evidence="3">Belongs to the ku70 family.</text>
</comment>
<evidence type="ECO:0000256" key="24">
    <source>
        <dbReference type="ARBA" id="ARBA00033072"/>
    </source>
</evidence>
<evidence type="ECO:0000256" key="1">
    <source>
        <dbReference type="ARBA" id="ARBA00004123"/>
    </source>
</evidence>
<evidence type="ECO:0000313" key="28">
    <source>
        <dbReference type="EMBL" id="CAF1336695.1"/>
    </source>
</evidence>
<evidence type="ECO:0000259" key="27">
    <source>
        <dbReference type="SMART" id="SM00559"/>
    </source>
</evidence>
<comment type="catalytic activity">
    <reaction evidence="21">
        <text>2'-deoxyinosine + phosphate = 2-deoxy-alpha-D-ribose 1-phosphate + hypoxanthine</text>
        <dbReference type="Rhea" id="RHEA:27750"/>
        <dbReference type="ChEBI" id="CHEBI:17368"/>
        <dbReference type="ChEBI" id="CHEBI:28997"/>
        <dbReference type="ChEBI" id="CHEBI:43474"/>
        <dbReference type="ChEBI" id="CHEBI:57259"/>
        <dbReference type="EC" id="2.4.2.1"/>
    </reaction>
</comment>
<comment type="pathway">
    <text evidence="2">Purine metabolism; purine nucleoside salvage.</text>
</comment>
<dbReference type="SMART" id="SM00559">
    <property type="entry name" value="Ku78"/>
    <property type="match status" value="1"/>
</dbReference>
<dbReference type="InterPro" id="IPR036465">
    <property type="entry name" value="vWFA_dom_sf"/>
</dbReference>
<evidence type="ECO:0000256" key="13">
    <source>
        <dbReference type="ARBA" id="ARBA00022806"/>
    </source>
</evidence>
<evidence type="ECO:0000256" key="21">
    <source>
        <dbReference type="ARBA" id="ARBA00023950"/>
    </source>
</evidence>
<evidence type="ECO:0000256" key="19">
    <source>
        <dbReference type="ARBA" id="ARBA00023918"/>
    </source>
</evidence>
<evidence type="ECO:0000256" key="14">
    <source>
        <dbReference type="ARBA" id="ARBA00022840"/>
    </source>
</evidence>
<dbReference type="Gene3D" id="1.10.1600.10">
    <property type="match status" value="1"/>
</dbReference>
<evidence type="ECO:0000313" key="29">
    <source>
        <dbReference type="Proteomes" id="UP000663852"/>
    </source>
</evidence>
<dbReference type="GO" id="GO:0042162">
    <property type="term" value="F:telomeric DNA binding"/>
    <property type="evidence" value="ECO:0007669"/>
    <property type="project" value="InterPro"/>
</dbReference>
<dbReference type="GO" id="GO:0003678">
    <property type="term" value="F:DNA helicase activity"/>
    <property type="evidence" value="ECO:0007669"/>
    <property type="project" value="UniProtKB-EC"/>
</dbReference>
<keyword evidence="9" id="KW-0808">Transferase</keyword>
<dbReference type="InterPro" id="IPR016194">
    <property type="entry name" value="SPOC-like_C_dom_sf"/>
</dbReference>
<dbReference type="FunFam" id="2.40.290.10:FF:000001">
    <property type="entry name" value="X-ray repair cross complementing 6"/>
    <property type="match status" value="1"/>
</dbReference>
<dbReference type="Gene3D" id="1.10.720.30">
    <property type="entry name" value="SAP domain"/>
    <property type="match status" value="1"/>
</dbReference>
<keyword evidence="16" id="KW-0233">DNA recombination</keyword>
<dbReference type="InterPro" id="IPR011268">
    <property type="entry name" value="Purine_phosphorylase"/>
</dbReference>
<dbReference type="GO" id="GO:0004731">
    <property type="term" value="F:purine-nucleoside phosphorylase activity"/>
    <property type="evidence" value="ECO:0007669"/>
    <property type="project" value="UniProtKB-EC"/>
</dbReference>
<dbReference type="InterPro" id="IPR036361">
    <property type="entry name" value="SAP_dom_sf"/>
</dbReference>
<dbReference type="SUPFAM" id="SSF53300">
    <property type="entry name" value="vWA-like"/>
    <property type="match status" value="1"/>
</dbReference>
<dbReference type="GO" id="GO:0000723">
    <property type="term" value="P:telomere maintenance"/>
    <property type="evidence" value="ECO:0007669"/>
    <property type="project" value="InterPro"/>
</dbReference>
<dbReference type="SUPFAM" id="SSF53167">
    <property type="entry name" value="Purine and uridine phosphorylases"/>
    <property type="match status" value="1"/>
</dbReference>
<dbReference type="InterPro" id="IPR047087">
    <property type="entry name" value="KU70_core_dom"/>
</dbReference>
<dbReference type="CDD" id="cd01458">
    <property type="entry name" value="vWA_ku"/>
    <property type="match status" value="1"/>
</dbReference>
<keyword evidence="8" id="KW-0328">Glycosyltransferase</keyword>
<comment type="subcellular location">
    <subcellularLocation>
        <location evidence="1">Nucleus</location>
    </subcellularLocation>
</comment>
<dbReference type="GO" id="GO:0003690">
    <property type="term" value="F:double-stranded DNA binding"/>
    <property type="evidence" value="ECO:0007669"/>
    <property type="project" value="TreeGrafter"/>
</dbReference>
<evidence type="ECO:0000256" key="7">
    <source>
        <dbReference type="ARBA" id="ARBA00013834"/>
    </source>
</evidence>
<comment type="catalytic activity">
    <reaction evidence="25">
        <text>ATP + H2O = ADP + phosphate + H(+)</text>
        <dbReference type="Rhea" id="RHEA:13065"/>
        <dbReference type="ChEBI" id="CHEBI:15377"/>
        <dbReference type="ChEBI" id="CHEBI:15378"/>
        <dbReference type="ChEBI" id="CHEBI:30616"/>
        <dbReference type="ChEBI" id="CHEBI:43474"/>
        <dbReference type="ChEBI" id="CHEBI:456216"/>
        <dbReference type="EC" id="3.6.4.12"/>
    </reaction>
</comment>
<accession>A0A815GCQ8</accession>
<dbReference type="NCBIfam" id="NF006054">
    <property type="entry name" value="PRK08202.1"/>
    <property type="match status" value="1"/>
</dbReference>
<dbReference type="AlphaFoldDB" id="A0A815GCQ8"/>
<keyword evidence="10" id="KW-0547">Nucleotide-binding</keyword>
<dbReference type="GO" id="GO:0043564">
    <property type="term" value="C:Ku70:Ku80 complex"/>
    <property type="evidence" value="ECO:0007669"/>
    <property type="project" value="InterPro"/>
</dbReference>
<dbReference type="Gene3D" id="3.40.50.1580">
    <property type="entry name" value="Nucleoside phosphorylase domain"/>
    <property type="match status" value="1"/>
</dbReference>
<dbReference type="NCBIfam" id="TIGR01697">
    <property type="entry name" value="PNPH-PUNA-XAPA"/>
    <property type="match status" value="1"/>
</dbReference>
<name>A0A815GCQ8_ADIRI</name>
<dbReference type="NCBIfam" id="TIGR01700">
    <property type="entry name" value="PNPH"/>
    <property type="match status" value="1"/>
</dbReference>
<dbReference type="InterPro" id="IPR006165">
    <property type="entry name" value="Ku70"/>
</dbReference>
<dbReference type="InterPro" id="IPR006164">
    <property type="entry name" value="DNA_bd_Ku70/Ku80"/>
</dbReference>
<keyword evidence="17" id="KW-0234">DNA repair</keyword>
<dbReference type="InterPro" id="IPR005161">
    <property type="entry name" value="Ku_N"/>
</dbReference>
<protein>
    <recommendedName>
        <fullName evidence="7">Purine nucleoside phosphorylase</fullName>
        <ecNumber evidence="5">2.4.2.1</ecNumber>
        <ecNumber evidence="6">3.6.4.12</ecNumber>
    </recommendedName>
    <alternativeName>
        <fullName evidence="24">Inosine phosphorylase</fullName>
    </alternativeName>
    <alternativeName>
        <fullName evidence="23">Inosine-guanosine phosphorylase</fullName>
    </alternativeName>
</protein>
<evidence type="ECO:0000256" key="11">
    <source>
        <dbReference type="ARBA" id="ARBA00022763"/>
    </source>
</evidence>
<dbReference type="InterPro" id="IPR035994">
    <property type="entry name" value="Nucleoside_phosphorylase_sf"/>
</dbReference>
<keyword evidence="14" id="KW-0067">ATP-binding</keyword>
<evidence type="ECO:0000256" key="10">
    <source>
        <dbReference type="ARBA" id="ARBA00022741"/>
    </source>
</evidence>
<dbReference type="PANTHER" id="PTHR12604">
    <property type="entry name" value="KU AUTOANTIGEN DNA HELICASE"/>
    <property type="match status" value="1"/>
</dbReference>
<dbReference type="Gene3D" id="4.10.970.10">
    <property type="entry name" value="Ku70, bridge and pillars"/>
    <property type="match status" value="1"/>
</dbReference>
<dbReference type="Proteomes" id="UP000663852">
    <property type="component" value="Unassembled WGS sequence"/>
</dbReference>
<dbReference type="FunFam" id="3.40.50.410:FF:000080">
    <property type="entry name" value="X-ray repair-complementing defective repair in Chinese hamster cells 6"/>
    <property type="match status" value="1"/>
</dbReference>
<feature type="domain" description="Ku" evidence="27">
    <location>
        <begin position="331"/>
        <end position="479"/>
    </location>
</feature>
<keyword evidence="15" id="KW-0238">DNA-binding</keyword>
<evidence type="ECO:0000256" key="15">
    <source>
        <dbReference type="ARBA" id="ARBA00023125"/>
    </source>
</evidence>
<evidence type="ECO:0000256" key="5">
    <source>
        <dbReference type="ARBA" id="ARBA00011886"/>
    </source>
</evidence>
<dbReference type="Pfam" id="PF03731">
    <property type="entry name" value="Ku_N"/>
    <property type="match status" value="1"/>
</dbReference>
<evidence type="ECO:0000256" key="23">
    <source>
        <dbReference type="ARBA" id="ARBA00031036"/>
    </source>
</evidence>
<evidence type="ECO:0000256" key="25">
    <source>
        <dbReference type="ARBA" id="ARBA00047995"/>
    </source>
</evidence>
<dbReference type="GO" id="GO:0005524">
    <property type="term" value="F:ATP binding"/>
    <property type="evidence" value="ECO:0007669"/>
    <property type="project" value="UniProtKB-KW"/>
</dbReference>
<dbReference type="SUPFAM" id="SSF100939">
    <property type="entry name" value="SPOC domain-like"/>
    <property type="match status" value="1"/>
</dbReference>
<dbReference type="PANTHER" id="PTHR12604:SF2">
    <property type="entry name" value="X-RAY REPAIR CROSS-COMPLEMENTING PROTEIN 6"/>
    <property type="match status" value="1"/>
</dbReference>
<evidence type="ECO:0000256" key="18">
    <source>
        <dbReference type="ARBA" id="ARBA00023242"/>
    </source>
</evidence>
<dbReference type="GO" id="GO:0016787">
    <property type="term" value="F:hydrolase activity"/>
    <property type="evidence" value="ECO:0007669"/>
    <property type="project" value="UniProtKB-KW"/>
</dbReference>
<keyword evidence="18" id="KW-0539">Nucleus</keyword>
<comment type="catalytic activity">
    <reaction evidence="22">
        <text>guanosine + phosphate = alpha-D-ribose 1-phosphate + guanine</text>
        <dbReference type="Rhea" id="RHEA:13233"/>
        <dbReference type="ChEBI" id="CHEBI:16235"/>
        <dbReference type="ChEBI" id="CHEBI:16750"/>
        <dbReference type="ChEBI" id="CHEBI:43474"/>
        <dbReference type="ChEBI" id="CHEBI:57720"/>
        <dbReference type="EC" id="2.4.2.1"/>
    </reaction>
</comment>
<feature type="compositionally biased region" description="Polar residues" evidence="26">
    <location>
        <begin position="1"/>
        <end position="10"/>
    </location>
</feature>
<dbReference type="GO" id="GO:0009116">
    <property type="term" value="P:nucleoside metabolic process"/>
    <property type="evidence" value="ECO:0007669"/>
    <property type="project" value="InterPro"/>
</dbReference>
<dbReference type="Pfam" id="PF01048">
    <property type="entry name" value="PNP_UDP_1"/>
    <property type="match status" value="1"/>
</dbReference>
<dbReference type="FunFam" id="3.40.50.1580:FF:000004">
    <property type="entry name" value="Purine nucleoside phosphorylase"/>
    <property type="match status" value="1"/>
</dbReference>
<dbReference type="EC" id="3.6.4.12" evidence="6"/>
<evidence type="ECO:0000256" key="3">
    <source>
        <dbReference type="ARBA" id="ARBA00005240"/>
    </source>
</evidence>
<evidence type="ECO:0000256" key="4">
    <source>
        <dbReference type="ARBA" id="ARBA00006751"/>
    </source>
</evidence>